<feature type="transmembrane region" description="Helical" evidence="13">
    <location>
        <begin position="760"/>
        <end position="779"/>
    </location>
</feature>
<feature type="transmembrane region" description="Helical" evidence="13">
    <location>
        <begin position="1014"/>
        <end position="1033"/>
    </location>
</feature>
<feature type="domain" description="Major facilitator superfamily (MFS) profile" evidence="14">
    <location>
        <begin position="600"/>
        <end position="1037"/>
    </location>
</feature>
<reference evidence="17" key="1">
    <citation type="submission" date="2020-01" db="EMBL/GenBank/DDBJ databases">
        <authorList>
            <person name="Feng Z.H.Z."/>
        </authorList>
    </citation>
    <scope>NUCLEOTIDE SEQUENCE</scope>
    <source>
        <strain evidence="17">CBS107.38</strain>
    </source>
</reference>
<dbReference type="InterPro" id="IPR020846">
    <property type="entry name" value="MFS_dom"/>
</dbReference>
<dbReference type="InterPro" id="IPR036259">
    <property type="entry name" value="MFS_trans_sf"/>
</dbReference>
<evidence type="ECO:0000256" key="6">
    <source>
        <dbReference type="ARBA" id="ARBA00023136"/>
    </source>
</evidence>
<dbReference type="PROSITE" id="PS50989">
    <property type="entry name" value="COA_CT_CTER"/>
    <property type="match status" value="1"/>
</dbReference>
<dbReference type="Proteomes" id="UP000596902">
    <property type="component" value="Unassembled WGS sequence"/>
</dbReference>
<dbReference type="InterPro" id="IPR011763">
    <property type="entry name" value="COA_CT_C"/>
</dbReference>
<evidence type="ECO:0000259" key="14">
    <source>
        <dbReference type="PROSITE" id="PS50850"/>
    </source>
</evidence>
<dbReference type="GeneID" id="62204785"/>
<dbReference type="EC" id="6.4.1.3" evidence="3"/>
<dbReference type="Gene3D" id="3.90.226.10">
    <property type="entry name" value="2-enoyl-CoA Hydratase, Chain A, domain 1"/>
    <property type="match status" value="2"/>
</dbReference>
<organism evidence="17 18">
    <name type="scientific">Alternaria burnsii</name>
    <dbReference type="NCBI Taxonomy" id="1187904"/>
    <lineage>
        <taxon>Eukaryota</taxon>
        <taxon>Fungi</taxon>
        <taxon>Dikarya</taxon>
        <taxon>Ascomycota</taxon>
        <taxon>Pezizomycotina</taxon>
        <taxon>Dothideomycetes</taxon>
        <taxon>Pleosporomycetidae</taxon>
        <taxon>Pleosporales</taxon>
        <taxon>Pleosporineae</taxon>
        <taxon>Pleosporaceae</taxon>
        <taxon>Alternaria</taxon>
        <taxon>Alternaria sect. Alternaria</taxon>
    </lineage>
</organism>
<feature type="region of interest" description="Disordered" evidence="12">
    <location>
        <begin position="1"/>
        <end position="49"/>
    </location>
</feature>
<name>A0A8H7EFH4_9PLEO</name>
<evidence type="ECO:0000256" key="7">
    <source>
        <dbReference type="ARBA" id="ARBA00038567"/>
    </source>
</evidence>
<dbReference type="InterPro" id="IPR051047">
    <property type="entry name" value="AccD/PCCB"/>
</dbReference>
<dbReference type="InterPro" id="IPR005828">
    <property type="entry name" value="MFS_sugar_transport-like"/>
</dbReference>
<feature type="compositionally biased region" description="Basic and acidic residues" evidence="12">
    <location>
        <begin position="1"/>
        <end position="10"/>
    </location>
</feature>
<accession>A0A8H7EFH4</accession>
<evidence type="ECO:0000256" key="8">
    <source>
        <dbReference type="ARBA" id="ARBA00041138"/>
    </source>
</evidence>
<dbReference type="AlphaFoldDB" id="A0A8H7EFH4"/>
<dbReference type="FunFam" id="1.20.1250.20:FF:000117">
    <property type="entry name" value="MFS hexose transporter"/>
    <property type="match status" value="1"/>
</dbReference>
<gene>
    <name evidence="17" type="ORF">GT037_006560</name>
</gene>
<evidence type="ECO:0000256" key="2">
    <source>
        <dbReference type="ARBA" id="ARBA00005060"/>
    </source>
</evidence>
<feature type="transmembrane region" description="Helical" evidence="13">
    <location>
        <begin position="984"/>
        <end position="1002"/>
    </location>
</feature>
<dbReference type="InterPro" id="IPR034733">
    <property type="entry name" value="AcCoA_carboxyl_beta"/>
</dbReference>
<feature type="domain" description="CoA carboxyltransferase C-terminal" evidence="16">
    <location>
        <begin position="323"/>
        <end position="582"/>
    </location>
</feature>
<comment type="catalytic activity">
    <reaction evidence="11">
        <text>propanoyl-CoA + hydrogencarbonate + ATP = (S)-methylmalonyl-CoA + ADP + phosphate + H(+)</text>
        <dbReference type="Rhea" id="RHEA:23720"/>
        <dbReference type="ChEBI" id="CHEBI:15378"/>
        <dbReference type="ChEBI" id="CHEBI:17544"/>
        <dbReference type="ChEBI" id="CHEBI:30616"/>
        <dbReference type="ChEBI" id="CHEBI:43474"/>
        <dbReference type="ChEBI" id="CHEBI:57327"/>
        <dbReference type="ChEBI" id="CHEBI:57392"/>
        <dbReference type="ChEBI" id="CHEBI:456216"/>
        <dbReference type="EC" id="6.4.1.3"/>
    </reaction>
    <physiologicalReaction direction="left-to-right" evidence="11">
        <dbReference type="Rhea" id="RHEA:23721"/>
    </physiologicalReaction>
</comment>
<feature type="transmembrane region" description="Helical" evidence="13">
    <location>
        <begin position="669"/>
        <end position="688"/>
    </location>
</feature>
<dbReference type="FunFam" id="3.90.226.10:FF:000110">
    <property type="entry name" value="Propionyl-CoA carboxylase, putative"/>
    <property type="match status" value="1"/>
</dbReference>
<evidence type="ECO:0000313" key="18">
    <source>
        <dbReference type="Proteomes" id="UP000596902"/>
    </source>
</evidence>
<keyword evidence="4 13" id="KW-0812">Transmembrane</keyword>
<evidence type="ECO:0000259" key="15">
    <source>
        <dbReference type="PROSITE" id="PS50980"/>
    </source>
</evidence>
<dbReference type="PANTHER" id="PTHR43842:SF2">
    <property type="entry name" value="PROPIONYL-COA CARBOXYLASE BETA CHAIN, MITOCHONDRIAL"/>
    <property type="match status" value="1"/>
</dbReference>
<proteinExistence type="predicted"/>
<dbReference type="Pfam" id="PF01039">
    <property type="entry name" value="Carboxyl_trans"/>
    <property type="match status" value="1"/>
</dbReference>
<keyword evidence="18" id="KW-1185">Reference proteome</keyword>
<protein>
    <recommendedName>
        <fullName evidence="8">Propionyl-CoA carboxylase beta chain, mitochondrial</fullName>
        <ecNumber evidence="3">6.4.1.3</ecNumber>
    </recommendedName>
    <alternativeName>
        <fullName evidence="9">Propanoyl-CoA:carbon dioxide ligase subunit beta</fullName>
    </alternativeName>
</protein>
<comment type="catalytic activity">
    <reaction evidence="10">
        <text>butanoyl-CoA + hydrogencarbonate + ATP = (2S)-ethylmalonyl-CoA + ADP + phosphate + H(+)</text>
        <dbReference type="Rhea" id="RHEA:59520"/>
        <dbReference type="ChEBI" id="CHEBI:15378"/>
        <dbReference type="ChEBI" id="CHEBI:17544"/>
        <dbReference type="ChEBI" id="CHEBI:30616"/>
        <dbReference type="ChEBI" id="CHEBI:43474"/>
        <dbReference type="ChEBI" id="CHEBI:57371"/>
        <dbReference type="ChEBI" id="CHEBI:60909"/>
        <dbReference type="ChEBI" id="CHEBI:456216"/>
    </reaction>
    <physiologicalReaction direction="left-to-right" evidence="10">
        <dbReference type="Rhea" id="RHEA:59521"/>
    </physiologicalReaction>
</comment>
<feature type="domain" description="CoA carboxyltransferase N-terminal" evidence="15">
    <location>
        <begin position="49"/>
        <end position="319"/>
    </location>
</feature>
<reference evidence="17" key="2">
    <citation type="submission" date="2020-08" db="EMBL/GenBank/DDBJ databases">
        <title>Draft Genome Sequence of Cumin Blight Pathogen Alternaria burnsii.</title>
        <authorList>
            <person name="Feng Z."/>
        </authorList>
    </citation>
    <scope>NUCLEOTIDE SEQUENCE</scope>
    <source>
        <strain evidence="17">CBS107.38</strain>
    </source>
</reference>
<feature type="transmembrane region" description="Helical" evidence="13">
    <location>
        <begin position="848"/>
        <end position="870"/>
    </location>
</feature>
<sequence length="1118" mass="124609">MAGDDQKAASKDAPTSSETAKDRLAQVSSHMAPKTPKRRRRKAADSDAPADYSDILGQIATLRKIAATPDTNNRGYLRQKQAGKLWVRERVEQLLDPGSFQEVGSVSGTVKWKQLGPVKEEPEEYVPSNNVQGFGRLRGRKIVFTADDFSIRAGHADGALMEKTIYMEKLAIALKLPIVKLVDGSSGGGSVTTIRSTGFSYVPPLPSFAQVVQQLNMGIPNLGAVVGPAIGLGAARVVACHFSVMAADIGSLFNAGPSVVKNATFEEGLSFTDLGGPAMHCTNGTIDNLAPDEAGCFEQIRKVLGYLPDCGTKLPPVIDCSDPVDRMSETLRSIIPRSKNRMYNPRAIITEVVDQDSFFEIGALWGTTAIVGLARFAGKPVGIVSLNCEQNAGALDALGSQKITRMLKFLDVFNLPLIQFVDVPGYAIGTVAERTATMRHGVTLAATYYSTTMPIFNVIVRRVYGVAGGIMLDCRDPRMRVAWPSGVWGSLPLEGGIEVGHSFELKEIERKEGKDARDKRYTELENEYKRLMNPVRTANAFGIEEIIDPAYTRRVPKPGMAPVGAAAAARQAEPVLTRIVEEDQIPWYKKRNLRRLYALLLPTCIGIEMTSGFDSQMINAVQIAPTWQIYFNEPRGVLLGIISSAYNLGALCALPLVPYVNDRFGRRWAIFLGSWIMVVGALVQAFSISAGMYIGARFIIGFGIPFCIIAGSSLMGELAYPKERPIMTSLFNALWFIGSLIAAGVSYGTQSLKDDWAWRIPSLLQAAPSLLQIVFIFMIPESPRFLISRDLREEAYRTLIIYHAEGDSFSHFAAAEMAQIEHTIRIELEHSKRSWREMIAVPGLRKRVIIGSFLGLFTQWSGNTLLSYYLNQLLIMIGYDDPGFVGRVNIGLNSWNLFTAVSFSLLVRRFPRRKMYLICATSLLCCYVAWTVAVHRYTATKSIEPARLTIAIIFLYQACYNIGYNALTYTFLVELFPFAQRTKGITIFQFFSRTAVFTTTTLNPVGLQRIQGRWLIMYCACLVFEIVFIYFMFPETYGRTLEELAFLFEDHARADEATTHVQKQMEWSERRWSRIEERMSWEMDVLIPTVAQNGRREETRNDSILHSQDVIRRHDLIR</sequence>
<dbReference type="GO" id="GO:0004658">
    <property type="term" value="F:propionyl-CoA carboxylase activity"/>
    <property type="evidence" value="ECO:0007669"/>
    <property type="project" value="UniProtKB-EC"/>
</dbReference>
<keyword evidence="5 13" id="KW-1133">Transmembrane helix</keyword>
<feature type="transmembrane region" description="Helical" evidence="13">
    <location>
        <begin position="890"/>
        <end position="908"/>
    </location>
</feature>
<comment type="subcellular location">
    <subcellularLocation>
        <location evidence="1">Membrane</location>
        <topology evidence="1">Multi-pass membrane protein</topology>
    </subcellularLocation>
</comment>
<feature type="transmembrane region" description="Helical" evidence="13">
    <location>
        <begin position="694"/>
        <end position="714"/>
    </location>
</feature>
<feature type="transmembrane region" description="Helical" evidence="13">
    <location>
        <begin position="726"/>
        <end position="748"/>
    </location>
</feature>
<keyword evidence="6 13" id="KW-0472">Membrane</keyword>
<comment type="caution">
    <text evidence="17">The sequence shown here is derived from an EMBL/GenBank/DDBJ whole genome shotgun (WGS) entry which is preliminary data.</text>
</comment>
<dbReference type="GO" id="GO:0006552">
    <property type="term" value="P:L-leucine catabolic process"/>
    <property type="evidence" value="ECO:0007669"/>
    <property type="project" value="UniProtKB-UniPathway"/>
</dbReference>
<dbReference type="EMBL" id="JAAABM010000008">
    <property type="protein sequence ID" value="KAF7675841.1"/>
    <property type="molecule type" value="Genomic_DNA"/>
</dbReference>
<evidence type="ECO:0000256" key="12">
    <source>
        <dbReference type="SAM" id="MobiDB-lite"/>
    </source>
</evidence>
<dbReference type="PROSITE" id="PS50980">
    <property type="entry name" value="COA_CT_NTER"/>
    <property type="match status" value="1"/>
</dbReference>
<evidence type="ECO:0000259" key="16">
    <source>
        <dbReference type="PROSITE" id="PS50989"/>
    </source>
</evidence>
<dbReference type="Pfam" id="PF00083">
    <property type="entry name" value="Sugar_tr"/>
    <property type="match status" value="1"/>
</dbReference>
<evidence type="ECO:0000256" key="11">
    <source>
        <dbReference type="ARBA" id="ARBA00049495"/>
    </source>
</evidence>
<dbReference type="SUPFAM" id="SSF52096">
    <property type="entry name" value="ClpP/crotonase"/>
    <property type="match status" value="2"/>
</dbReference>
<evidence type="ECO:0000313" key="17">
    <source>
        <dbReference type="EMBL" id="KAF7675841.1"/>
    </source>
</evidence>
<dbReference type="SUPFAM" id="SSF103473">
    <property type="entry name" value="MFS general substrate transporter"/>
    <property type="match status" value="1"/>
</dbReference>
<evidence type="ECO:0000256" key="4">
    <source>
        <dbReference type="ARBA" id="ARBA00022692"/>
    </source>
</evidence>
<dbReference type="Gene3D" id="1.20.1250.20">
    <property type="entry name" value="MFS general substrate transporter like domains"/>
    <property type="match status" value="1"/>
</dbReference>
<dbReference type="InterPro" id="IPR029045">
    <property type="entry name" value="ClpP/crotonase-like_dom_sf"/>
</dbReference>
<dbReference type="GO" id="GO:0022857">
    <property type="term" value="F:transmembrane transporter activity"/>
    <property type="evidence" value="ECO:0007669"/>
    <property type="project" value="InterPro"/>
</dbReference>
<dbReference type="PANTHER" id="PTHR43842">
    <property type="entry name" value="PROPIONYL-COA CARBOXYLASE BETA CHAIN"/>
    <property type="match status" value="1"/>
</dbReference>
<comment type="subunit">
    <text evidence="7">The holoenzyme is a dodecamer composed of 6 PCCA/alpha subunits and 6 PCCB/beta subunits.</text>
</comment>
<dbReference type="PROSITE" id="PS50850">
    <property type="entry name" value="MFS"/>
    <property type="match status" value="1"/>
</dbReference>
<evidence type="ECO:0000256" key="9">
    <source>
        <dbReference type="ARBA" id="ARBA00042797"/>
    </source>
</evidence>
<comment type="pathway">
    <text evidence="2">Metabolic intermediate metabolism; propanoyl-CoA degradation; succinyl-CoA from propanoyl-CoA: step 1/3.</text>
</comment>
<feature type="transmembrane region" description="Helical" evidence="13">
    <location>
        <begin position="950"/>
        <end position="972"/>
    </location>
</feature>
<evidence type="ECO:0000256" key="10">
    <source>
        <dbReference type="ARBA" id="ARBA00048208"/>
    </source>
</evidence>
<dbReference type="GO" id="GO:0016020">
    <property type="term" value="C:membrane"/>
    <property type="evidence" value="ECO:0007669"/>
    <property type="project" value="UniProtKB-SubCell"/>
</dbReference>
<evidence type="ECO:0000256" key="3">
    <source>
        <dbReference type="ARBA" id="ARBA00013050"/>
    </source>
</evidence>
<evidence type="ECO:0000256" key="13">
    <source>
        <dbReference type="SAM" id="Phobius"/>
    </source>
</evidence>
<feature type="transmembrane region" description="Helical" evidence="13">
    <location>
        <begin position="637"/>
        <end position="657"/>
    </location>
</feature>
<dbReference type="RefSeq" id="XP_038786104.1">
    <property type="nucleotide sequence ID" value="XM_038931607.1"/>
</dbReference>
<dbReference type="InterPro" id="IPR011762">
    <property type="entry name" value="COA_CT_N"/>
</dbReference>
<evidence type="ECO:0000256" key="5">
    <source>
        <dbReference type="ARBA" id="ARBA00022989"/>
    </source>
</evidence>
<evidence type="ECO:0000256" key="1">
    <source>
        <dbReference type="ARBA" id="ARBA00004141"/>
    </source>
</evidence>
<dbReference type="UniPathway" id="UPA00363">
    <property type="reaction ID" value="UER00861"/>
</dbReference>